<feature type="compositionally biased region" description="Low complexity" evidence="2">
    <location>
        <begin position="472"/>
        <end position="491"/>
    </location>
</feature>
<name>A0A0F9W2H8_9ZZZZ</name>
<organism evidence="3">
    <name type="scientific">marine sediment metagenome</name>
    <dbReference type="NCBI Taxonomy" id="412755"/>
    <lineage>
        <taxon>unclassified sequences</taxon>
        <taxon>metagenomes</taxon>
        <taxon>ecological metagenomes</taxon>
    </lineage>
</organism>
<dbReference type="Gene3D" id="1.20.1600.10">
    <property type="entry name" value="Outer membrane efflux proteins (OEP)"/>
    <property type="match status" value="1"/>
</dbReference>
<dbReference type="SUPFAM" id="SSF56954">
    <property type="entry name" value="Outer membrane efflux proteins (OEP)"/>
    <property type="match status" value="1"/>
</dbReference>
<dbReference type="GO" id="GO:0015562">
    <property type="term" value="F:efflux transmembrane transporter activity"/>
    <property type="evidence" value="ECO:0007669"/>
    <property type="project" value="InterPro"/>
</dbReference>
<dbReference type="PANTHER" id="PTHR30203:SF24">
    <property type="entry name" value="BLR4935 PROTEIN"/>
    <property type="match status" value="1"/>
</dbReference>
<evidence type="ECO:0008006" key="4">
    <source>
        <dbReference type="Google" id="ProtNLM"/>
    </source>
</evidence>
<dbReference type="PANTHER" id="PTHR30203">
    <property type="entry name" value="OUTER MEMBRANE CATION EFFLUX PROTEIN"/>
    <property type="match status" value="1"/>
</dbReference>
<evidence type="ECO:0000256" key="2">
    <source>
        <dbReference type="SAM" id="MobiDB-lite"/>
    </source>
</evidence>
<feature type="compositionally biased region" description="Basic and acidic residues" evidence="2">
    <location>
        <begin position="492"/>
        <end position="505"/>
    </location>
</feature>
<reference evidence="3" key="1">
    <citation type="journal article" date="2015" name="Nature">
        <title>Complex archaea that bridge the gap between prokaryotes and eukaryotes.</title>
        <authorList>
            <person name="Spang A."/>
            <person name="Saw J.H."/>
            <person name="Jorgensen S.L."/>
            <person name="Zaremba-Niedzwiedzka K."/>
            <person name="Martijn J."/>
            <person name="Lind A.E."/>
            <person name="van Eijk R."/>
            <person name="Schleper C."/>
            <person name="Guy L."/>
            <person name="Ettema T.J."/>
        </authorList>
    </citation>
    <scope>NUCLEOTIDE SEQUENCE</scope>
</reference>
<evidence type="ECO:0000313" key="3">
    <source>
        <dbReference type="EMBL" id="KKO10530.1"/>
    </source>
</evidence>
<proteinExistence type="predicted"/>
<dbReference type="InterPro" id="IPR010131">
    <property type="entry name" value="MdtP/NodT-like"/>
</dbReference>
<gene>
    <name evidence="3" type="ORF">LCGC14_0020090</name>
</gene>
<feature type="region of interest" description="Disordered" evidence="2">
    <location>
        <begin position="470"/>
        <end position="505"/>
    </location>
</feature>
<protein>
    <recommendedName>
        <fullName evidence="4">Outer membrane efflux protein</fullName>
    </recommendedName>
</protein>
<sequence length="505" mass="55547">MPFQAFALLMLLPALIACSTTGDVMTAYGKTDDSHQQPLLLALHDWSPALGTIATRPVQVTTDNPATILNPAQAQAFALQHSPAIRSILASQGIADADYRQATLINNPGFSASALRAEGSWKTEFGISLGILDWLTLPMRKRLAGAELEAARTGALTALTRELGAVRSRYFAVVAARHASRQQQQTAEAARLNAELARQLNQAGNLSELEQLRYEDELARQQLAAQQAITDADIRLAELELALGLPFNSELVVPDALPDTDADLLTPAALRAILQNADTFAALLTTAMQQRPEVTMMRNTRESLERRLDLQQKQFGMSELGLGLVTEREPDGSTASGLELDLSLPLFDRGQHRVSSIQSRLVQLTADEQALQLAIAHQLSRNLNNLLNLSQQVRQLRDQDIPRQQRMLELVLQEYNFMLSGPFELISVKQQETETVMRYVSLLERYWAEHADFMQHSANTADTFVAGLVPTSDPSALSPDSSSPHSPAPHSLDSESSNHQEHHHD</sequence>
<keyword evidence="1" id="KW-0175">Coiled coil</keyword>
<evidence type="ECO:0000256" key="1">
    <source>
        <dbReference type="SAM" id="Coils"/>
    </source>
</evidence>
<comment type="caution">
    <text evidence="3">The sequence shown here is derived from an EMBL/GenBank/DDBJ whole genome shotgun (WGS) entry which is preliminary data.</text>
</comment>
<accession>A0A0F9W2H8</accession>
<feature type="coiled-coil region" evidence="1">
    <location>
        <begin position="182"/>
        <end position="209"/>
    </location>
</feature>
<dbReference type="AlphaFoldDB" id="A0A0F9W2H8"/>
<dbReference type="EMBL" id="LAZR01000004">
    <property type="protein sequence ID" value="KKO10530.1"/>
    <property type="molecule type" value="Genomic_DNA"/>
</dbReference>